<protein>
    <submittedName>
        <fullName evidence="13">Uncharacterized protein</fullName>
    </submittedName>
</protein>
<evidence type="ECO:0000256" key="6">
    <source>
        <dbReference type="ARBA" id="ARBA00022989"/>
    </source>
</evidence>
<comment type="subcellular location">
    <subcellularLocation>
        <location evidence="1">Cell membrane</location>
        <topology evidence="1">Multi-pass membrane protein</topology>
    </subcellularLocation>
</comment>
<organism evidence="13 14">
    <name type="scientific">Danionella cerebrum</name>
    <dbReference type="NCBI Taxonomy" id="2873325"/>
    <lineage>
        <taxon>Eukaryota</taxon>
        <taxon>Metazoa</taxon>
        <taxon>Chordata</taxon>
        <taxon>Craniata</taxon>
        <taxon>Vertebrata</taxon>
        <taxon>Euteleostomi</taxon>
        <taxon>Actinopterygii</taxon>
        <taxon>Neopterygii</taxon>
        <taxon>Teleostei</taxon>
        <taxon>Ostariophysi</taxon>
        <taxon>Cypriniformes</taxon>
        <taxon>Danionidae</taxon>
        <taxon>Danioninae</taxon>
        <taxon>Danionella</taxon>
    </lineage>
</organism>
<reference evidence="13 14" key="1">
    <citation type="journal article" date="2019" name="Sci. Data">
        <title>Hybrid genome assembly and annotation of Danionella translucida.</title>
        <authorList>
            <person name="Kadobianskyi M."/>
            <person name="Schulze L."/>
            <person name="Schuelke M."/>
            <person name="Judkewitz B."/>
        </authorList>
    </citation>
    <scope>NUCLEOTIDE SEQUENCE [LARGE SCALE GENOMIC DNA]</scope>
    <source>
        <strain evidence="13 14">Bolton</strain>
    </source>
</reference>
<dbReference type="GO" id="GO:0034707">
    <property type="term" value="C:chloride channel complex"/>
    <property type="evidence" value="ECO:0007669"/>
    <property type="project" value="UniProtKB-KW"/>
</dbReference>
<dbReference type="Pfam" id="PF04906">
    <property type="entry name" value="Tweety"/>
    <property type="match status" value="1"/>
</dbReference>
<name>A0A553PV19_9TELE</name>
<keyword evidence="5" id="KW-0812">Transmembrane</keyword>
<evidence type="ECO:0000256" key="10">
    <source>
        <dbReference type="ARBA" id="ARBA00023180"/>
    </source>
</evidence>
<keyword evidence="6" id="KW-1133">Transmembrane helix</keyword>
<evidence type="ECO:0000256" key="9">
    <source>
        <dbReference type="ARBA" id="ARBA00023173"/>
    </source>
</evidence>
<evidence type="ECO:0000256" key="11">
    <source>
        <dbReference type="ARBA" id="ARBA00023214"/>
    </source>
</evidence>
<keyword evidence="3" id="KW-0813">Transport</keyword>
<keyword evidence="14" id="KW-1185">Reference proteome</keyword>
<evidence type="ECO:0000256" key="4">
    <source>
        <dbReference type="ARBA" id="ARBA00022475"/>
    </source>
</evidence>
<dbReference type="Proteomes" id="UP000316079">
    <property type="component" value="Unassembled WGS sequence"/>
</dbReference>
<evidence type="ECO:0000313" key="14">
    <source>
        <dbReference type="Proteomes" id="UP000316079"/>
    </source>
</evidence>
<dbReference type="InterPro" id="IPR006990">
    <property type="entry name" value="Tweety"/>
</dbReference>
<dbReference type="AlphaFoldDB" id="A0A553PV19"/>
<keyword evidence="12" id="KW-0407">Ion channel</keyword>
<accession>A0A553PV19</accession>
<keyword evidence="4" id="KW-1003">Cell membrane</keyword>
<keyword evidence="8" id="KW-0472">Membrane</keyword>
<evidence type="ECO:0000256" key="3">
    <source>
        <dbReference type="ARBA" id="ARBA00022448"/>
    </source>
</evidence>
<comment type="caution">
    <text evidence="13">The sequence shown here is derived from an EMBL/GenBank/DDBJ whole genome shotgun (WGS) entry which is preliminary data.</text>
</comment>
<comment type="similarity">
    <text evidence="2">Belongs to the tweety family.</text>
</comment>
<keyword evidence="7" id="KW-0406">Ion transport</keyword>
<dbReference type="OrthoDB" id="187568at2759"/>
<evidence type="ECO:0000256" key="7">
    <source>
        <dbReference type="ARBA" id="ARBA00023065"/>
    </source>
</evidence>
<feature type="non-terminal residue" evidence="13">
    <location>
        <position position="168"/>
    </location>
</feature>
<gene>
    <name evidence="13" type="ORF">DNTS_009915</name>
</gene>
<proteinExistence type="inferred from homology"/>
<evidence type="ECO:0000256" key="1">
    <source>
        <dbReference type="ARBA" id="ARBA00004651"/>
    </source>
</evidence>
<evidence type="ECO:0000256" key="12">
    <source>
        <dbReference type="ARBA" id="ARBA00023303"/>
    </source>
</evidence>
<evidence type="ECO:0000256" key="8">
    <source>
        <dbReference type="ARBA" id="ARBA00023136"/>
    </source>
</evidence>
<sequence length="168" mass="18693">MNYNLRYRVNIMAAVVNYSPPWWVNLFHRLPHFNLQFQQTSSDFRPEDSEYQKLSVPVPECTDEEPALSRVLEDEVGLVVSEVTGKPQGLCSGNAEIIKSIMARKEAQLAGIGVVAGGSSIGVFGPGPPLPPLLLLLAVLLSQEEPRLSQCRLLLHRLVCDHRHARLQ</sequence>
<evidence type="ECO:0000256" key="5">
    <source>
        <dbReference type="ARBA" id="ARBA00022692"/>
    </source>
</evidence>
<dbReference type="EMBL" id="SRMA01026621">
    <property type="protein sequence ID" value="TRY81506.1"/>
    <property type="molecule type" value="Genomic_DNA"/>
</dbReference>
<keyword evidence="10" id="KW-0325">Glycoprotein</keyword>
<dbReference type="GO" id="GO:0005254">
    <property type="term" value="F:chloride channel activity"/>
    <property type="evidence" value="ECO:0007669"/>
    <property type="project" value="UniProtKB-KW"/>
</dbReference>
<keyword evidence="11" id="KW-0868">Chloride</keyword>
<dbReference type="GO" id="GO:0005886">
    <property type="term" value="C:plasma membrane"/>
    <property type="evidence" value="ECO:0007669"/>
    <property type="project" value="UniProtKB-SubCell"/>
</dbReference>
<evidence type="ECO:0000256" key="2">
    <source>
        <dbReference type="ARBA" id="ARBA00009849"/>
    </source>
</evidence>
<keyword evidence="9" id="KW-0869">Chloride channel</keyword>
<evidence type="ECO:0000313" key="13">
    <source>
        <dbReference type="EMBL" id="TRY81506.1"/>
    </source>
</evidence>